<comment type="similarity">
    <text evidence="2 5">Belongs to the 1-acyl-sn-glycerol-3-phosphate acyltransferase family.</text>
</comment>
<dbReference type="InterPro" id="IPR002123">
    <property type="entry name" value="Plipid/glycerol_acylTrfase"/>
</dbReference>
<dbReference type="GO" id="GO:0005783">
    <property type="term" value="C:endoplasmic reticulum"/>
    <property type="evidence" value="ECO:0007669"/>
    <property type="project" value="TreeGrafter"/>
</dbReference>
<gene>
    <name evidence="8" type="ORF">FF38_08228</name>
</gene>
<evidence type="ECO:0000256" key="2">
    <source>
        <dbReference type="ARBA" id="ARBA00008655"/>
    </source>
</evidence>
<accession>A0A0L0C157</accession>
<dbReference type="EC" id="2.3.1.51" evidence="5"/>
<evidence type="ECO:0000256" key="1">
    <source>
        <dbReference type="ARBA" id="ARBA00004728"/>
    </source>
</evidence>
<dbReference type="SMART" id="SM00563">
    <property type="entry name" value="PlsC"/>
    <property type="match status" value="1"/>
</dbReference>
<keyword evidence="5" id="KW-0594">Phospholipid biosynthesis</keyword>
<keyword evidence="5" id="KW-0444">Lipid biosynthesis</keyword>
<evidence type="ECO:0000256" key="4">
    <source>
        <dbReference type="ARBA" id="ARBA00023315"/>
    </source>
</evidence>
<evidence type="ECO:0000313" key="8">
    <source>
        <dbReference type="EMBL" id="KNC25189.1"/>
    </source>
</evidence>
<dbReference type="Proteomes" id="UP000037069">
    <property type="component" value="Unassembled WGS sequence"/>
</dbReference>
<dbReference type="Pfam" id="PF01553">
    <property type="entry name" value="Acyltransferase"/>
    <property type="match status" value="1"/>
</dbReference>
<comment type="domain">
    <text evidence="5">The HXXXXD motif is essential for acyltransferase activity and may constitute the binding site for the phosphate moiety of the glycerol-3-phosphate.</text>
</comment>
<dbReference type="InterPro" id="IPR004552">
    <property type="entry name" value="AGP_acyltrans"/>
</dbReference>
<keyword evidence="5" id="KW-1208">Phospholipid metabolism</keyword>
<feature type="transmembrane region" description="Helical" evidence="6">
    <location>
        <begin position="7"/>
        <end position="26"/>
    </location>
</feature>
<organism evidence="8 9">
    <name type="scientific">Lucilia cuprina</name>
    <name type="common">Green bottle fly</name>
    <name type="synonym">Australian sheep blowfly</name>
    <dbReference type="NCBI Taxonomy" id="7375"/>
    <lineage>
        <taxon>Eukaryota</taxon>
        <taxon>Metazoa</taxon>
        <taxon>Ecdysozoa</taxon>
        <taxon>Arthropoda</taxon>
        <taxon>Hexapoda</taxon>
        <taxon>Insecta</taxon>
        <taxon>Pterygota</taxon>
        <taxon>Neoptera</taxon>
        <taxon>Endopterygota</taxon>
        <taxon>Diptera</taxon>
        <taxon>Brachycera</taxon>
        <taxon>Muscomorpha</taxon>
        <taxon>Oestroidea</taxon>
        <taxon>Calliphoridae</taxon>
        <taxon>Luciliinae</taxon>
        <taxon>Lucilia</taxon>
    </lineage>
</organism>
<dbReference type="STRING" id="7375.A0A0L0C157"/>
<dbReference type="NCBIfam" id="TIGR00530">
    <property type="entry name" value="AGP_acyltrn"/>
    <property type="match status" value="1"/>
</dbReference>
<keyword evidence="6" id="KW-1133">Transmembrane helix</keyword>
<keyword evidence="9" id="KW-1185">Reference proteome</keyword>
<protein>
    <recommendedName>
        <fullName evidence="5">1-acyl-sn-glycerol-3-phosphate acyltransferase</fullName>
        <ecNumber evidence="5">2.3.1.51</ecNumber>
    </recommendedName>
</protein>
<dbReference type="SUPFAM" id="SSF69593">
    <property type="entry name" value="Glycerol-3-phosphate (1)-acyltransferase"/>
    <property type="match status" value="1"/>
</dbReference>
<evidence type="ECO:0000313" key="9">
    <source>
        <dbReference type="Proteomes" id="UP000037069"/>
    </source>
</evidence>
<dbReference type="PANTHER" id="PTHR10434">
    <property type="entry name" value="1-ACYL-SN-GLYCEROL-3-PHOSPHATE ACYLTRANSFERASE"/>
    <property type="match status" value="1"/>
</dbReference>
<comment type="catalytic activity">
    <reaction evidence="5">
        <text>a 1-acyl-sn-glycero-3-phosphate + an acyl-CoA = a 1,2-diacyl-sn-glycero-3-phosphate + CoA</text>
        <dbReference type="Rhea" id="RHEA:19709"/>
        <dbReference type="ChEBI" id="CHEBI:57287"/>
        <dbReference type="ChEBI" id="CHEBI:57970"/>
        <dbReference type="ChEBI" id="CHEBI:58342"/>
        <dbReference type="ChEBI" id="CHEBI:58608"/>
        <dbReference type="EC" id="2.3.1.51"/>
    </reaction>
</comment>
<keyword evidence="6" id="KW-0812">Transmembrane</keyword>
<keyword evidence="6" id="KW-0472">Membrane</keyword>
<evidence type="ECO:0000256" key="5">
    <source>
        <dbReference type="RuleBase" id="RU361267"/>
    </source>
</evidence>
<keyword evidence="3 5" id="KW-0808">Transferase</keyword>
<dbReference type="EMBL" id="JRES01001143">
    <property type="protein sequence ID" value="KNC25189.1"/>
    <property type="molecule type" value="Genomic_DNA"/>
</dbReference>
<evidence type="ECO:0000256" key="6">
    <source>
        <dbReference type="SAM" id="Phobius"/>
    </source>
</evidence>
<reference evidence="8 9" key="1">
    <citation type="journal article" date="2015" name="Nat. Commun.">
        <title>Lucilia cuprina genome unlocks parasitic fly biology to underpin future interventions.</title>
        <authorList>
            <person name="Anstead C.A."/>
            <person name="Korhonen P.K."/>
            <person name="Young N.D."/>
            <person name="Hall R.S."/>
            <person name="Jex A.R."/>
            <person name="Murali S.C."/>
            <person name="Hughes D.S."/>
            <person name="Lee S.F."/>
            <person name="Perry T."/>
            <person name="Stroehlein A.J."/>
            <person name="Ansell B.R."/>
            <person name="Breugelmans B."/>
            <person name="Hofmann A."/>
            <person name="Qu J."/>
            <person name="Dugan S."/>
            <person name="Lee S.L."/>
            <person name="Chao H."/>
            <person name="Dinh H."/>
            <person name="Han Y."/>
            <person name="Doddapaneni H.V."/>
            <person name="Worley K.C."/>
            <person name="Muzny D.M."/>
            <person name="Ioannidis P."/>
            <person name="Waterhouse R.M."/>
            <person name="Zdobnov E.M."/>
            <person name="James P.J."/>
            <person name="Bagnall N.H."/>
            <person name="Kotze A.C."/>
            <person name="Gibbs R.A."/>
            <person name="Richards S."/>
            <person name="Batterham P."/>
            <person name="Gasser R.B."/>
        </authorList>
    </citation>
    <scope>NUCLEOTIDE SEQUENCE [LARGE SCALE GENOMIC DNA]</scope>
    <source>
        <strain evidence="8 9">LS</strain>
        <tissue evidence="8">Full body</tissue>
    </source>
</reference>
<feature type="transmembrane region" description="Helical" evidence="6">
    <location>
        <begin position="32"/>
        <end position="52"/>
    </location>
</feature>
<comment type="caution">
    <text evidence="8">The sequence shown here is derived from an EMBL/GenBank/DDBJ whole genome shotgun (WGS) entry which is preliminary data.</text>
</comment>
<dbReference type="OMA" id="KKSLVWI"/>
<dbReference type="PANTHER" id="PTHR10434:SF11">
    <property type="entry name" value="1-ACYL-SN-GLYCEROL-3-PHOSPHATE ACYLTRANSFERASE"/>
    <property type="match status" value="1"/>
</dbReference>
<dbReference type="OrthoDB" id="202234at2759"/>
<evidence type="ECO:0000256" key="3">
    <source>
        <dbReference type="ARBA" id="ARBA00022679"/>
    </source>
</evidence>
<dbReference type="GO" id="GO:0006654">
    <property type="term" value="P:phosphatidic acid biosynthetic process"/>
    <property type="evidence" value="ECO:0007669"/>
    <property type="project" value="TreeGrafter"/>
</dbReference>
<feature type="domain" description="Phospholipid/glycerol acyltransferase" evidence="7">
    <location>
        <begin position="92"/>
        <end position="209"/>
    </location>
</feature>
<feature type="transmembrane region" description="Helical" evidence="6">
    <location>
        <begin position="126"/>
        <end position="143"/>
    </location>
</feature>
<name>A0A0L0C157_LUCCU</name>
<dbReference type="GO" id="GO:0003841">
    <property type="term" value="F:1-acylglycerol-3-phosphate O-acyltransferase activity"/>
    <property type="evidence" value="ECO:0007669"/>
    <property type="project" value="UniProtKB-UniRule"/>
</dbReference>
<dbReference type="AlphaFoldDB" id="A0A0L0C157"/>
<keyword evidence="5" id="KW-0443">Lipid metabolism</keyword>
<dbReference type="CDD" id="cd07989">
    <property type="entry name" value="LPLAT_AGPAT-like"/>
    <property type="match status" value="1"/>
</dbReference>
<dbReference type="GO" id="GO:0016020">
    <property type="term" value="C:membrane"/>
    <property type="evidence" value="ECO:0007669"/>
    <property type="project" value="InterPro"/>
</dbReference>
<sequence length="375" mass="42484">MTSYIELFGLMVLLMLPFLYETSHIFRYYFKFLIYYGLVSFNSIVLIPAFMCRPCDVRNLLWASTFCHRITTLIGLRWELRGKEHLEKDRACIIVANHQSSLDVLGMFNIWHVMDKCTVVAKRELFYAWPFGLAAWLAGLIFIDRVRGEKARDTLNQVNSKIKKQKIKLWVFPEGTRRNTGDIHPFKKGAFHMAIDEQIPIMPVVFSSYCSFLNDKKKILNAGNIILTTLPPISTEGLTKDDLPELMEKVHKIMQETFKQTSNEVLQRYAANAIIKPKNSDIETTPVKQTIANTPTTLLTGSADVLRNSATKATNSLSCDLNSLKTSCSDTSQAEDIVNNTQTNATTSTAAEEEEEQAVTDFKDPVITKTQALVH</sequence>
<comment type="pathway">
    <text evidence="1">Phospholipid metabolism; CDP-diacylglycerol biosynthesis; CDP-diacylglycerol from sn-glycerol 3-phosphate: step 2/3.</text>
</comment>
<evidence type="ECO:0000259" key="7">
    <source>
        <dbReference type="SMART" id="SM00563"/>
    </source>
</evidence>
<proteinExistence type="inferred from homology"/>
<keyword evidence="4 5" id="KW-0012">Acyltransferase</keyword>